<comment type="caution">
    <text evidence="1">The sequence shown here is derived from an EMBL/GenBank/DDBJ whole genome shotgun (WGS) entry which is preliminary data.</text>
</comment>
<name>A0AAQ4DX03_AMBAM</name>
<dbReference type="GO" id="GO:0031146">
    <property type="term" value="P:SCF-dependent proteasomal ubiquitin-dependent protein catabolic process"/>
    <property type="evidence" value="ECO:0007669"/>
    <property type="project" value="TreeGrafter"/>
</dbReference>
<organism evidence="1 2">
    <name type="scientific">Amblyomma americanum</name>
    <name type="common">Lone star tick</name>
    <dbReference type="NCBI Taxonomy" id="6943"/>
    <lineage>
        <taxon>Eukaryota</taxon>
        <taxon>Metazoa</taxon>
        <taxon>Ecdysozoa</taxon>
        <taxon>Arthropoda</taxon>
        <taxon>Chelicerata</taxon>
        <taxon>Arachnida</taxon>
        <taxon>Acari</taxon>
        <taxon>Parasitiformes</taxon>
        <taxon>Ixodida</taxon>
        <taxon>Ixodoidea</taxon>
        <taxon>Ixodidae</taxon>
        <taxon>Amblyomminae</taxon>
        <taxon>Amblyomma</taxon>
    </lineage>
</organism>
<dbReference type="Gene3D" id="3.80.10.10">
    <property type="entry name" value="Ribonuclease Inhibitor"/>
    <property type="match status" value="2"/>
</dbReference>
<sequence length="357" mass="39342">MFSTEIAQFLKTLLTTHVKNEQESFEGPPSVRQAVLHRRGTKGYYSFSWQTATGEKCISGTGKALPRRISKLLKRHHAGGGLPCLSKISMSNATIGAEWKVVLSSDVRKLTSLCPRLREVSFDGFSFGAAHRKRRVKLRDFPQGMVSLSLRGCVLDMKTFFSAGPTEHGELTTLDLGRCFFLNDDKACSGRRPSWPSLPALERLCLEGCPFLISDALLSDVLLCCPALQVLDLEGTLLQRSVDLAMIGKCLPKLRELFVGWTDVNDSTFLALQRGSFDSLSTLCLAGTAVTNLGVLAVCGVCPLLRVVRVNMGRCAVRRLENVDACTSVSFEVACFRSDNVHAVLRHEGCEHFRQRV</sequence>
<reference evidence="1 2" key="1">
    <citation type="journal article" date="2023" name="Arcadia Sci">
        <title>De novo assembly of a long-read Amblyomma americanum tick genome.</title>
        <authorList>
            <person name="Chou S."/>
            <person name="Poskanzer K.E."/>
            <person name="Rollins M."/>
            <person name="Thuy-Boun P.S."/>
        </authorList>
    </citation>
    <scope>NUCLEOTIDE SEQUENCE [LARGE SCALE GENOMIC DNA]</scope>
    <source>
        <strain evidence="1">F_SG_1</strain>
        <tissue evidence="1">Salivary glands</tissue>
    </source>
</reference>
<dbReference type="GO" id="GO:0019005">
    <property type="term" value="C:SCF ubiquitin ligase complex"/>
    <property type="evidence" value="ECO:0007669"/>
    <property type="project" value="TreeGrafter"/>
</dbReference>
<dbReference type="SUPFAM" id="SSF52047">
    <property type="entry name" value="RNI-like"/>
    <property type="match status" value="1"/>
</dbReference>
<evidence type="ECO:0000313" key="1">
    <source>
        <dbReference type="EMBL" id="KAK8766993.1"/>
    </source>
</evidence>
<protein>
    <submittedName>
        <fullName evidence="1">Uncharacterized protein</fullName>
    </submittedName>
</protein>
<proteinExistence type="predicted"/>
<dbReference type="InterPro" id="IPR032675">
    <property type="entry name" value="LRR_dom_sf"/>
</dbReference>
<dbReference type="EMBL" id="JARKHS020025832">
    <property type="protein sequence ID" value="KAK8766993.1"/>
    <property type="molecule type" value="Genomic_DNA"/>
</dbReference>
<evidence type="ECO:0000313" key="2">
    <source>
        <dbReference type="Proteomes" id="UP001321473"/>
    </source>
</evidence>
<dbReference type="AlphaFoldDB" id="A0AAQ4DX03"/>
<dbReference type="PANTHER" id="PTHR13318">
    <property type="entry name" value="PARTNER OF PAIRED, ISOFORM B-RELATED"/>
    <property type="match status" value="1"/>
</dbReference>
<gene>
    <name evidence="1" type="ORF">V5799_006224</name>
</gene>
<keyword evidence="2" id="KW-1185">Reference proteome</keyword>
<accession>A0AAQ4DX03</accession>
<dbReference type="Proteomes" id="UP001321473">
    <property type="component" value="Unassembled WGS sequence"/>
</dbReference>